<evidence type="ECO:0008006" key="3">
    <source>
        <dbReference type="Google" id="ProtNLM"/>
    </source>
</evidence>
<dbReference type="RefSeq" id="WP_015992502.1">
    <property type="nucleotide sequence ID" value="NZ_CP132485.1"/>
</dbReference>
<evidence type="ECO:0000313" key="2">
    <source>
        <dbReference type="Proteomes" id="UP001229832"/>
    </source>
</evidence>
<dbReference type="Proteomes" id="UP001229832">
    <property type="component" value="Chromosome"/>
</dbReference>
<sequence>MRVFQRHSSGIILNAIKSYDELTDEEKAAMRLEYGTSKEDYATYQIRRNKHNEIRQVTGYEYSEKRKAEIEAQSSKPSIVDAMNVLYGKGKQKSEAVSKYREAVIDPKDVESVLNPVRHGNLLDTYLEEQGTTRYQVSKKGDIASMTLSNAAKKARAIEISTRVILAIAKALQKKPGEVLDGLILTEVHLDEKGQRI</sequence>
<protein>
    <recommendedName>
        <fullName evidence="3">XRE family transcriptional regulator</fullName>
    </recommendedName>
</protein>
<accession>A0ABD7ZCQ3</accession>
<evidence type="ECO:0000313" key="1">
    <source>
        <dbReference type="EMBL" id="WLV84673.1"/>
    </source>
</evidence>
<reference evidence="1 2" key="1">
    <citation type="submission" date="2023-08" db="EMBL/GenBank/DDBJ databases">
        <authorList>
            <person name="Buchebner-Jance M."/>
        </authorList>
    </citation>
    <scope>NUCLEOTIDE SEQUENCE [LARGE SCALE GENOMIC DNA]</scope>
    <source>
        <strain evidence="1 2">NCIMB 15475</strain>
    </source>
</reference>
<name>A0ABD7ZCQ3_LACZE</name>
<dbReference type="EMBL" id="CP132485">
    <property type="protein sequence ID" value="WLV84673.1"/>
    <property type="molecule type" value="Genomic_DNA"/>
</dbReference>
<proteinExistence type="predicted"/>
<dbReference type="AlphaFoldDB" id="A0ABD7ZCQ3"/>
<organism evidence="1 2">
    <name type="scientific">Lacticaseibacillus zeae subsp. silagei</name>
    <dbReference type="NCBI Taxonomy" id="3068307"/>
    <lineage>
        <taxon>Bacteria</taxon>
        <taxon>Bacillati</taxon>
        <taxon>Bacillota</taxon>
        <taxon>Bacilli</taxon>
        <taxon>Lactobacillales</taxon>
        <taxon>Lactobacillaceae</taxon>
        <taxon>Lacticaseibacillus</taxon>
    </lineage>
</organism>
<keyword evidence="2" id="KW-1185">Reference proteome</keyword>
<gene>
    <name evidence="1" type="ORF">LACZS2_001154</name>
</gene>